<keyword evidence="2" id="KW-0732">Signal</keyword>
<evidence type="ECO:0000256" key="1">
    <source>
        <dbReference type="ARBA" id="ARBA00022737"/>
    </source>
</evidence>
<protein>
    <submittedName>
        <fullName evidence="4">S-layer homology domain-containing protein</fullName>
    </submittedName>
</protein>
<comment type="caution">
    <text evidence="4">The sequence shown here is derived from an EMBL/GenBank/DDBJ whole genome shotgun (WGS) entry which is preliminary data.</text>
</comment>
<feature type="domain" description="SLH" evidence="3">
    <location>
        <begin position="1222"/>
        <end position="1285"/>
    </location>
</feature>
<dbReference type="PANTHER" id="PTHR43308:SF5">
    <property type="entry name" value="S-LAYER PROTEIN _ PEPTIDOGLYCAN ENDO-BETA-N-ACETYLGLUCOSAMINIDASE"/>
    <property type="match status" value="1"/>
</dbReference>
<dbReference type="Pfam" id="PF20578">
    <property type="entry name" value="aBig_2"/>
    <property type="match status" value="1"/>
</dbReference>
<gene>
    <name evidence="4" type="ORF">NE579_09530</name>
</gene>
<evidence type="ECO:0000256" key="2">
    <source>
        <dbReference type="SAM" id="SignalP"/>
    </source>
</evidence>
<organism evidence="4 5">
    <name type="scientific">Intestinimonas massiliensis</name>
    <name type="common">ex Afouda et al. 2020</name>
    <dbReference type="NCBI Taxonomy" id="1673721"/>
    <lineage>
        <taxon>Bacteria</taxon>
        <taxon>Bacillati</taxon>
        <taxon>Bacillota</taxon>
        <taxon>Clostridia</taxon>
        <taxon>Eubacteriales</taxon>
        <taxon>Intestinimonas</taxon>
    </lineage>
</organism>
<feature type="signal peptide" evidence="2">
    <location>
        <begin position="1"/>
        <end position="28"/>
    </location>
</feature>
<feature type="domain" description="SLH" evidence="3">
    <location>
        <begin position="1288"/>
        <end position="1346"/>
    </location>
</feature>
<feature type="chain" id="PRO_5043767313" evidence="2">
    <location>
        <begin position="29"/>
        <end position="1346"/>
    </location>
</feature>
<evidence type="ECO:0000259" key="3">
    <source>
        <dbReference type="PROSITE" id="PS51272"/>
    </source>
</evidence>
<dbReference type="SUPFAM" id="SSF48239">
    <property type="entry name" value="Terpenoid cyclases/Protein prenyltransferases"/>
    <property type="match status" value="1"/>
</dbReference>
<dbReference type="Pfam" id="PF14478">
    <property type="entry name" value="DUF4430"/>
    <property type="match status" value="1"/>
</dbReference>
<sequence length="1346" mass="139455">MKNRMKKALALLVALVLTLSLLPAAAFAAEDVTVTLEVNIRAVAEPEMLAELDVQSPLPGPVTVTVPAGSTVKDVLTQAQKDQGLDIAGLDKDFVTGIGWVSGISAINETLGTAVQEGSFQYPGWSYAINGDFDAPAGIGADPVTEGDTYTFRYSLYGVWSGNAMHYYDYEFLDALDEARTALEQAKAWDTSAFSDPEKAALEQAVAEAETLIGGLDETYMGLWLEYVAEKGSALYGPGSDADKLVKAAAALAAAMQPSPANELTSLVVTDLAESYTGSIDFDPAETEYALYDFPTTLPMVKVKAAAASGNAVVSIYLGEAAEPAAQVTGQQGDSWIILRDLDWSGTVNVLRMVVELPESTGLSAKTYTVRISRALTAAELEADRDALRLGGGDSTVEVSADLDLPETGASGLSSITWTSSAPDVISGSGVVRRGAKEQTVTLTATLSAAGLESQTKIFTVTVTPVGAREVLDNIAARYAASGVAGDGNGPWLAADLAAYAAAWPDRGHKLSADQVQACLDTFLAKADATDAPGDLAKYIIALRALGYDARKTVTADLREVDVVAKLTALVDGKATSVTNPYTLPYVILALQQGEGYATQAQMDYLIQAAVDSQDSWGNTSWGPDGATPMLLALAPYCDDNALVKEAVDGALAKVRACQGADGGMGNAASTGLAAMAFAALGIDPAEATAGEGQPSLVDGLLAYVSDTLDGFKPTSNSFSTEQGFRGLIAALRYGETGMPFRLFDFSDRAMETAEATWAQHGPVTFAVIPDDAAVTVLREETEQTPAAPFRYDLPTGTYTYTVSKSGYVSKTGSFTVTEAQAEAHTGQKISVSLAAEPGSDSGRSIAVSVKVLTHDDSACGGKYTYKHNASAYQVVLADESVALKAGQSVFDALDAALTQAGVDYVESTPGYISSIGDEEEFGHGSKDSGWLYMVNGTTADIGCRDYSLTRNAKVIWFYTDNYHDEYGSESWGGSSSAGAADTGAVLEPQAVADKTGEAKAAVTEKEIRAALDAARNGGAGCVVIRPDISGRADQVTVELPRAAVERLAGETGVGLRIETGLAQVDLSSRALAALAGAGGRTVSVSVGQGADGVRTIAVLVDGKPVETLPGGIRVAFPAAEAGLVPALVGADGAATPLKKSLVANGTAYLLLPGLASVALIRGAETFADVPDGYWGAEAVAFAASRGLLQGVGGNRFDPDGVLTRAMLVTVLYRLEGQPEGAEAAFSDVAAGTWYASAAAWAAEAGIANGVSGGAFAPERSITRQELAAMLYRYAGYAGLDTSARQPLTAFADGAERAGWAEEALSWALATGLLTGKDGGRLDPAGNASRAEVAAVLERLVGLMVR</sequence>
<proteinExistence type="predicted"/>
<dbReference type="Gene3D" id="2.170.130.30">
    <property type="match status" value="2"/>
</dbReference>
<reference evidence="4" key="1">
    <citation type="submission" date="2022-06" db="EMBL/GenBank/DDBJ databases">
        <title>Isolation of gut microbiota from human fecal samples.</title>
        <authorList>
            <person name="Pamer E.G."/>
            <person name="Barat B."/>
            <person name="Waligurski E."/>
            <person name="Medina S."/>
            <person name="Paddock L."/>
            <person name="Mostad J."/>
        </authorList>
    </citation>
    <scope>NUCLEOTIDE SEQUENCE</scope>
    <source>
        <strain evidence="4">DFI.9.91</strain>
    </source>
</reference>
<dbReference type="Proteomes" id="UP001204562">
    <property type="component" value="Unassembled WGS sequence"/>
</dbReference>
<dbReference type="PANTHER" id="PTHR43308">
    <property type="entry name" value="OUTER MEMBRANE PROTEIN ALPHA-RELATED"/>
    <property type="match status" value="1"/>
</dbReference>
<name>A0AAW5JLJ5_9FIRM</name>
<feature type="domain" description="SLH" evidence="3">
    <location>
        <begin position="1163"/>
        <end position="1221"/>
    </location>
</feature>
<dbReference type="EMBL" id="JANFYS010000018">
    <property type="protein sequence ID" value="MCQ4770703.1"/>
    <property type="molecule type" value="Genomic_DNA"/>
</dbReference>
<dbReference type="InterPro" id="IPR051465">
    <property type="entry name" value="Cell_Envelope_Struct_Comp"/>
</dbReference>
<dbReference type="InterPro" id="IPR027954">
    <property type="entry name" value="Transcobalamin-like_C"/>
</dbReference>
<dbReference type="InterPro" id="IPR046780">
    <property type="entry name" value="aBig_2"/>
</dbReference>
<dbReference type="RefSeq" id="WP_256304079.1">
    <property type="nucleotide sequence ID" value="NZ_JANFYS010000018.1"/>
</dbReference>
<accession>A0AAW5JLJ5</accession>
<dbReference type="PROSITE" id="PS51272">
    <property type="entry name" value="SLH"/>
    <property type="match status" value="3"/>
</dbReference>
<keyword evidence="1" id="KW-0677">Repeat</keyword>
<evidence type="ECO:0000313" key="4">
    <source>
        <dbReference type="EMBL" id="MCQ4770703.1"/>
    </source>
</evidence>
<dbReference type="Gene3D" id="1.50.10.20">
    <property type="match status" value="1"/>
</dbReference>
<evidence type="ECO:0000313" key="5">
    <source>
        <dbReference type="Proteomes" id="UP001204562"/>
    </source>
</evidence>
<dbReference type="Pfam" id="PF00395">
    <property type="entry name" value="SLH"/>
    <property type="match status" value="3"/>
</dbReference>
<dbReference type="InterPro" id="IPR008930">
    <property type="entry name" value="Terpenoid_cyclase/PrenylTrfase"/>
</dbReference>
<dbReference type="InterPro" id="IPR001119">
    <property type="entry name" value="SLH_dom"/>
</dbReference>